<sequence length="115" mass="13002">MKFVDVPDSKRIERDPDNRNVIFSDGKITQDDVEIKKIELLEYKIKTDQNLGTYSIITALVDTDQGLIEILYDEGYRGDDALNDSANMLIQNLGLSGLILRSLISLKNKLGKIEE</sequence>
<name>A0A075GHC3_9ARCH</name>
<protein>
    <submittedName>
        <fullName evidence="1">Uncharacterized protein</fullName>
    </submittedName>
</protein>
<organism evidence="1">
    <name type="scientific">uncultured marine thaumarchaeote KM3_164_C03</name>
    <dbReference type="NCBI Taxonomy" id="1456035"/>
    <lineage>
        <taxon>Archaea</taxon>
        <taxon>Nitrososphaerota</taxon>
        <taxon>environmental samples</taxon>
    </lineage>
</organism>
<dbReference type="AlphaFoldDB" id="A0A075GHC3"/>
<reference evidence="1" key="1">
    <citation type="journal article" date="2014" name="Genome Biol. Evol.">
        <title>Pangenome evidence for extensive interdomain horizontal transfer affecting lineage core and shell genes in uncultured planktonic thaumarchaeota and euryarchaeota.</title>
        <authorList>
            <person name="Deschamps P."/>
            <person name="Zivanovic Y."/>
            <person name="Moreira D."/>
            <person name="Rodriguez-Valera F."/>
            <person name="Lopez-Garcia P."/>
        </authorList>
    </citation>
    <scope>NUCLEOTIDE SEQUENCE</scope>
</reference>
<evidence type="ECO:0000313" key="1">
    <source>
        <dbReference type="EMBL" id="AIF03359.1"/>
    </source>
</evidence>
<dbReference type="EMBL" id="KF900677">
    <property type="protein sequence ID" value="AIF03359.1"/>
    <property type="molecule type" value="Genomic_DNA"/>
</dbReference>
<proteinExistence type="predicted"/>
<accession>A0A075GHC3</accession>